<protein>
    <recommendedName>
        <fullName evidence="4">Integral membrane protein</fullName>
    </recommendedName>
</protein>
<dbReference type="EMBL" id="VFPN01000001">
    <property type="protein sequence ID" value="TQM65510.1"/>
    <property type="molecule type" value="Genomic_DNA"/>
</dbReference>
<keyword evidence="1" id="KW-0472">Membrane</keyword>
<keyword evidence="1" id="KW-1133">Transmembrane helix</keyword>
<feature type="transmembrane region" description="Helical" evidence="1">
    <location>
        <begin position="6"/>
        <end position="26"/>
    </location>
</feature>
<accession>A0A543I4V3</accession>
<keyword evidence="3" id="KW-1185">Reference proteome</keyword>
<feature type="transmembrane region" description="Helical" evidence="1">
    <location>
        <begin position="69"/>
        <end position="88"/>
    </location>
</feature>
<evidence type="ECO:0000256" key="1">
    <source>
        <dbReference type="SAM" id="Phobius"/>
    </source>
</evidence>
<comment type="caution">
    <text evidence="2">The sequence shown here is derived from an EMBL/GenBank/DDBJ whole genome shotgun (WGS) entry which is preliminary data.</text>
</comment>
<evidence type="ECO:0000313" key="2">
    <source>
        <dbReference type="EMBL" id="TQM65510.1"/>
    </source>
</evidence>
<evidence type="ECO:0000313" key="3">
    <source>
        <dbReference type="Proteomes" id="UP000318331"/>
    </source>
</evidence>
<reference evidence="2 3" key="1">
    <citation type="submission" date="2019-06" db="EMBL/GenBank/DDBJ databases">
        <title>Sequencing the genomes of 1000 actinobacteria strains.</title>
        <authorList>
            <person name="Klenk H.-P."/>
        </authorList>
    </citation>
    <scope>NUCLEOTIDE SEQUENCE [LARGE SCALE GENOMIC DNA]</scope>
    <source>
        <strain evidence="2 3">DSM 18031</strain>
    </source>
</reference>
<evidence type="ECO:0008006" key="4">
    <source>
        <dbReference type="Google" id="ProtNLM"/>
    </source>
</evidence>
<dbReference type="AlphaFoldDB" id="A0A543I4V3"/>
<dbReference type="Proteomes" id="UP000318331">
    <property type="component" value="Unassembled WGS sequence"/>
</dbReference>
<proteinExistence type="predicted"/>
<feature type="transmembrane region" description="Helical" evidence="1">
    <location>
        <begin position="33"/>
        <end position="57"/>
    </location>
</feature>
<keyword evidence="1" id="KW-0812">Transmembrane</keyword>
<gene>
    <name evidence="2" type="ORF">FB466_0314</name>
</gene>
<name>A0A543I4V3_9MICO</name>
<organism evidence="2 3">
    <name type="scientific">Klugiella xanthotipulae</name>
    <dbReference type="NCBI Taxonomy" id="244735"/>
    <lineage>
        <taxon>Bacteria</taxon>
        <taxon>Bacillati</taxon>
        <taxon>Actinomycetota</taxon>
        <taxon>Actinomycetes</taxon>
        <taxon>Micrococcales</taxon>
        <taxon>Microbacteriaceae</taxon>
        <taxon>Klugiella</taxon>
    </lineage>
</organism>
<sequence length="122" mass="13076">MIEWLTWAQVVVGLAAGVLCVAFFCAQRAPNDYTLGAIALVELLLVVQAVTAIVAPFVGNSPSGDGLEFALYLITALLLPVLAVVWALSDRTRWSTLILAVVAWAVAIMVFRMDQIWTGSGL</sequence>
<dbReference type="RefSeq" id="WP_141915289.1">
    <property type="nucleotide sequence ID" value="NZ_BAAAYS010000013.1"/>
</dbReference>
<feature type="transmembrane region" description="Helical" evidence="1">
    <location>
        <begin position="95"/>
        <end position="113"/>
    </location>
</feature>